<evidence type="ECO:0000256" key="1">
    <source>
        <dbReference type="SAM" id="MobiDB-lite"/>
    </source>
</evidence>
<organism evidence="2 3">
    <name type="scientific">Teichococcus aerophilus</name>
    <dbReference type="NCBI Taxonomy" id="1224513"/>
    <lineage>
        <taxon>Bacteria</taxon>
        <taxon>Pseudomonadati</taxon>
        <taxon>Pseudomonadota</taxon>
        <taxon>Alphaproteobacteria</taxon>
        <taxon>Acetobacterales</taxon>
        <taxon>Roseomonadaceae</taxon>
        <taxon>Roseomonas</taxon>
    </lineage>
</organism>
<proteinExistence type="predicted"/>
<dbReference type="InterPro" id="IPR003772">
    <property type="entry name" value="YceD"/>
</dbReference>
<dbReference type="Proteomes" id="UP000626026">
    <property type="component" value="Unassembled WGS sequence"/>
</dbReference>
<feature type="region of interest" description="Disordered" evidence="1">
    <location>
        <begin position="135"/>
        <end position="177"/>
    </location>
</feature>
<reference evidence="2 3" key="1">
    <citation type="journal article" date="2013" name="Int. J. Syst. Evol. Microbiol.">
        <title>Roseomonas aerophila sp. nov., isolated from air.</title>
        <authorList>
            <person name="Kim S.J."/>
            <person name="Weon H.Y."/>
            <person name="Ahn J.H."/>
            <person name="Hong S.B."/>
            <person name="Seok S.J."/>
            <person name="Whang K.S."/>
            <person name="Kwon S.W."/>
        </authorList>
    </citation>
    <scope>NUCLEOTIDE SEQUENCE [LARGE SCALE GENOMIC DNA]</scope>
    <source>
        <strain evidence="2 3">NBRC 108923</strain>
    </source>
</reference>
<dbReference type="EMBL" id="JACTVA010000003">
    <property type="protein sequence ID" value="MBC9205865.1"/>
    <property type="molecule type" value="Genomic_DNA"/>
</dbReference>
<feature type="region of interest" description="Disordered" evidence="1">
    <location>
        <begin position="1"/>
        <end position="24"/>
    </location>
</feature>
<name>A0ABR7RH24_9PROT</name>
<protein>
    <submittedName>
        <fullName evidence="2">DUF177 domain-containing protein</fullName>
    </submittedName>
</protein>
<evidence type="ECO:0000313" key="2">
    <source>
        <dbReference type="EMBL" id="MBC9205865.1"/>
    </source>
</evidence>
<comment type="caution">
    <text evidence="2">The sequence shown here is derived from an EMBL/GenBank/DDBJ whole genome shotgun (WGS) entry which is preliminary data.</text>
</comment>
<dbReference type="RefSeq" id="WP_187783026.1">
    <property type="nucleotide sequence ID" value="NZ_JACTVA010000003.1"/>
</dbReference>
<gene>
    <name evidence="2" type="ORF">IBL26_03380</name>
</gene>
<evidence type="ECO:0000313" key="3">
    <source>
        <dbReference type="Proteomes" id="UP000626026"/>
    </source>
</evidence>
<accession>A0ABR7RH24</accession>
<keyword evidence="3" id="KW-1185">Reference proteome</keyword>
<sequence length="177" mass="18994">MSDAAPEFSRPFPWGTIGKQERREEVQATPKECAALAARFGILAIEALSASLRLRQESGGAVRVRGRLAATVVQPCVVTLEPVRQTVDEAVDLRFLPPGAEMDEDPEGPDEIPTENDVLELGEALAEQLSLALDPYPRAPGASLEEGFSVGDDEPAPESPAPRPNPFAVLKGLKRDN</sequence>
<dbReference type="Pfam" id="PF02620">
    <property type="entry name" value="YceD"/>
    <property type="match status" value="1"/>
</dbReference>